<evidence type="ECO:0000313" key="2">
    <source>
        <dbReference type="EMBL" id="WAQ98406.1"/>
    </source>
</evidence>
<protein>
    <submittedName>
        <fullName evidence="2">Uncharacterized protein</fullName>
    </submittedName>
</protein>
<feature type="region of interest" description="Disordered" evidence="1">
    <location>
        <begin position="289"/>
        <end position="334"/>
    </location>
</feature>
<evidence type="ECO:0000256" key="1">
    <source>
        <dbReference type="SAM" id="MobiDB-lite"/>
    </source>
</evidence>
<feature type="region of interest" description="Disordered" evidence="1">
    <location>
        <begin position="226"/>
        <end position="251"/>
    </location>
</feature>
<organism evidence="2 3">
    <name type="scientific">Mya arenaria</name>
    <name type="common">Soft-shell clam</name>
    <dbReference type="NCBI Taxonomy" id="6604"/>
    <lineage>
        <taxon>Eukaryota</taxon>
        <taxon>Metazoa</taxon>
        <taxon>Spiralia</taxon>
        <taxon>Lophotrochozoa</taxon>
        <taxon>Mollusca</taxon>
        <taxon>Bivalvia</taxon>
        <taxon>Autobranchia</taxon>
        <taxon>Heteroconchia</taxon>
        <taxon>Euheterodonta</taxon>
        <taxon>Imparidentia</taxon>
        <taxon>Neoheterodontei</taxon>
        <taxon>Myida</taxon>
        <taxon>Myoidea</taxon>
        <taxon>Myidae</taxon>
        <taxon>Mya</taxon>
    </lineage>
</organism>
<dbReference type="Proteomes" id="UP001164746">
    <property type="component" value="Chromosome 3"/>
</dbReference>
<feature type="compositionally biased region" description="Basic and acidic residues" evidence="1">
    <location>
        <begin position="229"/>
        <end position="251"/>
    </location>
</feature>
<dbReference type="EMBL" id="CP111014">
    <property type="protein sequence ID" value="WAQ98406.1"/>
    <property type="molecule type" value="Genomic_DNA"/>
</dbReference>
<keyword evidence="3" id="KW-1185">Reference proteome</keyword>
<feature type="compositionally biased region" description="Low complexity" evidence="1">
    <location>
        <begin position="289"/>
        <end position="299"/>
    </location>
</feature>
<evidence type="ECO:0000313" key="3">
    <source>
        <dbReference type="Proteomes" id="UP001164746"/>
    </source>
</evidence>
<feature type="compositionally biased region" description="Basic and acidic residues" evidence="1">
    <location>
        <begin position="304"/>
        <end position="334"/>
    </location>
</feature>
<name>A0ABY7DP83_MYAAR</name>
<sequence>MDEIHRELLMKRQKYLRDNIIMEERLLRRLKDCGVFSNSMIQTIQEYPWVVDNFREKEQDLMEHARANSDVNPDIRQTVKEYVRELARTTRMNNAQRKNVEDFLCRQITIDTNLNNGSMPGKKLYSIHKLLMQAMHVTSLNENEQMDVNNILPDNVTIDKIETEVMHMVNRVQDLETVIDTCYEKLGETNKEKELPDLVWTQQKQLLEKEIQIEELKAKVTTQHKTMRLAREKEKRAREESVKNSKDKEDVERSLDILKAKIHKMQEERQRIGMRMAFDSGNAIVASTSTAATSAEASTMQDPSHSEQKPPKVRMEEKTKHVHVDDKTSRLWEH</sequence>
<proteinExistence type="predicted"/>
<gene>
    <name evidence="2" type="ORF">MAR_022779</name>
</gene>
<accession>A0ABY7DP83</accession>
<reference evidence="2" key="1">
    <citation type="submission" date="2022-11" db="EMBL/GenBank/DDBJ databases">
        <title>Centuries of genome instability and evolution in soft-shell clam transmissible cancer (bioRxiv).</title>
        <authorList>
            <person name="Hart S.F.M."/>
            <person name="Yonemitsu M.A."/>
            <person name="Giersch R.M."/>
            <person name="Beal B.F."/>
            <person name="Arriagada G."/>
            <person name="Davis B.W."/>
            <person name="Ostrander E.A."/>
            <person name="Goff S.P."/>
            <person name="Metzger M.J."/>
        </authorList>
    </citation>
    <scope>NUCLEOTIDE SEQUENCE</scope>
    <source>
        <strain evidence="2">MELC-2E11</strain>
        <tissue evidence="2">Siphon/mantle</tissue>
    </source>
</reference>